<dbReference type="RefSeq" id="WP_130185498.1">
    <property type="nucleotide sequence ID" value="NZ_CP035913.1"/>
</dbReference>
<evidence type="ECO:0000313" key="2">
    <source>
        <dbReference type="EMBL" id="QBE62363.1"/>
    </source>
</evidence>
<proteinExistence type="predicted"/>
<accession>A0A4V0Z365</accession>
<keyword evidence="1" id="KW-0472">Membrane</keyword>
<dbReference type="KEGG" id="plue:EWM63_04670"/>
<keyword evidence="1" id="KW-1133">Transmembrane helix</keyword>
<sequence>MKRTLISFGVAFLVVVIVYISILFFDPGMNVEKAFNIIVLSFIGSAVLAALVLRLRRRRR</sequence>
<feature type="transmembrane region" description="Helical" evidence="1">
    <location>
        <begin position="5"/>
        <end position="25"/>
    </location>
</feature>
<protein>
    <submittedName>
        <fullName evidence="2">Uncharacterized protein</fullName>
    </submittedName>
</protein>
<evidence type="ECO:0000313" key="3">
    <source>
        <dbReference type="Proteomes" id="UP000290637"/>
    </source>
</evidence>
<feature type="transmembrane region" description="Helical" evidence="1">
    <location>
        <begin position="37"/>
        <end position="55"/>
    </location>
</feature>
<evidence type="ECO:0000256" key="1">
    <source>
        <dbReference type="SAM" id="Phobius"/>
    </source>
</evidence>
<dbReference type="OrthoDB" id="8760005at2"/>
<name>A0A4V0Z365_9BURK</name>
<dbReference type="EMBL" id="CP035913">
    <property type="protein sequence ID" value="QBE62363.1"/>
    <property type="molecule type" value="Genomic_DNA"/>
</dbReference>
<keyword evidence="1" id="KW-0812">Transmembrane</keyword>
<dbReference type="AlphaFoldDB" id="A0A4V0Z365"/>
<dbReference type="Proteomes" id="UP000290637">
    <property type="component" value="Chromosome"/>
</dbReference>
<gene>
    <name evidence="2" type="ORF">EWM63_04670</name>
</gene>
<organism evidence="2 3">
    <name type="scientific">Pseudoduganella lutea</name>
    <dbReference type="NCBI Taxonomy" id="321985"/>
    <lineage>
        <taxon>Bacteria</taxon>
        <taxon>Pseudomonadati</taxon>
        <taxon>Pseudomonadota</taxon>
        <taxon>Betaproteobacteria</taxon>
        <taxon>Burkholderiales</taxon>
        <taxon>Oxalobacteraceae</taxon>
        <taxon>Telluria group</taxon>
        <taxon>Pseudoduganella</taxon>
    </lineage>
</organism>
<reference evidence="2 3" key="1">
    <citation type="submission" date="2019-02" db="EMBL/GenBank/DDBJ databases">
        <title>Draft Genome Sequences of Six Type Strains of the Genus Massilia.</title>
        <authorList>
            <person name="Miess H."/>
            <person name="Frediansyhah A."/>
            <person name="Gross H."/>
        </authorList>
    </citation>
    <scope>NUCLEOTIDE SEQUENCE [LARGE SCALE GENOMIC DNA]</scope>
    <source>
        <strain evidence="2 3">DSM 17473</strain>
    </source>
</reference>
<keyword evidence="3" id="KW-1185">Reference proteome</keyword>